<comment type="caution">
    <text evidence="2">The sequence shown here is derived from an EMBL/GenBank/DDBJ whole genome shotgun (WGS) entry which is preliminary data.</text>
</comment>
<dbReference type="GeneID" id="92049917"/>
<dbReference type="Proteomes" id="UP001433268">
    <property type="component" value="Unassembled WGS sequence"/>
</dbReference>
<proteinExistence type="predicted"/>
<feature type="region of interest" description="Disordered" evidence="1">
    <location>
        <begin position="138"/>
        <end position="281"/>
    </location>
</feature>
<keyword evidence="3" id="KW-1185">Reference proteome</keyword>
<evidence type="ECO:0000313" key="3">
    <source>
        <dbReference type="Proteomes" id="UP001433268"/>
    </source>
</evidence>
<feature type="compositionally biased region" description="Low complexity" evidence="1">
    <location>
        <begin position="257"/>
        <end position="267"/>
    </location>
</feature>
<feature type="region of interest" description="Disordered" evidence="1">
    <location>
        <begin position="352"/>
        <end position="384"/>
    </location>
</feature>
<feature type="compositionally biased region" description="Polar residues" evidence="1">
    <location>
        <begin position="158"/>
        <end position="171"/>
    </location>
</feature>
<feature type="compositionally biased region" description="Basic residues" evidence="1">
    <location>
        <begin position="208"/>
        <end position="227"/>
    </location>
</feature>
<sequence length="384" mass="40971">MVEINVLISNGTCYKSASEKSYIDYIPCGNAASGQHYPCCSKGDMCMSSNACFNPGCTDENYKADACPNKGIYDNQEWVGLTNCKSEQGKRGQDVPWIGCEEDIEEPSLNYGNQSCHCTPDRADWSIPFMDGQNLTRHANLPRSSGGTINFADGYTPTAVTNPTTQPSKSNDGAVTGTATSTATPDATSGNPAAATAQSGGPESFHGRAGRHRCRSRPGRVHPHRAKKEPGYQGLRPSPAGANGARTDGNNYDDKASPNPIANANAPAHHHSGDNNGHAHGFFKAELPADSPSTIVPSIETTPSPPITQHGQQQPRPIQYQAYDPDRDRWVPPLSAISERSNETMMASPNPYISPQSTGETVGAHGTQHGQRSGGMDPIYEMQG</sequence>
<evidence type="ECO:0000313" key="2">
    <source>
        <dbReference type="EMBL" id="KAK8065796.1"/>
    </source>
</evidence>
<evidence type="ECO:0000256" key="1">
    <source>
        <dbReference type="SAM" id="MobiDB-lite"/>
    </source>
</evidence>
<accession>A0ABR1V667</accession>
<feature type="compositionally biased region" description="Low complexity" evidence="1">
    <location>
        <begin position="172"/>
        <end position="190"/>
    </location>
</feature>
<dbReference type="EMBL" id="JAQQWN010000009">
    <property type="protein sequence ID" value="KAK8065796.1"/>
    <property type="molecule type" value="Genomic_DNA"/>
</dbReference>
<organism evidence="2 3">
    <name type="scientific">Apiospora hydei</name>
    <dbReference type="NCBI Taxonomy" id="1337664"/>
    <lineage>
        <taxon>Eukaryota</taxon>
        <taxon>Fungi</taxon>
        <taxon>Dikarya</taxon>
        <taxon>Ascomycota</taxon>
        <taxon>Pezizomycotina</taxon>
        <taxon>Sordariomycetes</taxon>
        <taxon>Xylariomycetidae</taxon>
        <taxon>Amphisphaeriales</taxon>
        <taxon>Apiosporaceae</taxon>
        <taxon>Apiospora</taxon>
    </lineage>
</organism>
<protein>
    <submittedName>
        <fullName evidence="2">Uncharacterized protein</fullName>
    </submittedName>
</protein>
<name>A0ABR1V667_9PEZI</name>
<reference evidence="2 3" key="1">
    <citation type="submission" date="2023-01" db="EMBL/GenBank/DDBJ databases">
        <title>Analysis of 21 Apiospora genomes using comparative genomics revels a genus with tremendous synthesis potential of carbohydrate active enzymes and secondary metabolites.</title>
        <authorList>
            <person name="Sorensen T."/>
        </authorList>
    </citation>
    <scope>NUCLEOTIDE SEQUENCE [LARGE SCALE GENOMIC DNA]</scope>
    <source>
        <strain evidence="2 3">CBS 114990</strain>
    </source>
</reference>
<dbReference type="RefSeq" id="XP_066662549.1">
    <property type="nucleotide sequence ID" value="XM_066816857.1"/>
</dbReference>
<gene>
    <name evidence="2" type="ORF">PG997_012543</name>
</gene>
<feature type="compositionally biased region" description="Polar residues" evidence="1">
    <location>
        <begin position="138"/>
        <end position="148"/>
    </location>
</feature>